<proteinExistence type="predicted"/>
<organism evidence="1 2">
    <name type="scientific">Diplodia seriata</name>
    <dbReference type="NCBI Taxonomy" id="420778"/>
    <lineage>
        <taxon>Eukaryota</taxon>
        <taxon>Fungi</taxon>
        <taxon>Dikarya</taxon>
        <taxon>Ascomycota</taxon>
        <taxon>Pezizomycotina</taxon>
        <taxon>Dothideomycetes</taxon>
        <taxon>Dothideomycetes incertae sedis</taxon>
        <taxon>Botryosphaeriales</taxon>
        <taxon>Botryosphaeriaceae</taxon>
        <taxon>Diplodia</taxon>
    </lineage>
</organism>
<comment type="caution">
    <text evidence="1">The sequence shown here is derived from an EMBL/GenBank/DDBJ whole genome shotgun (WGS) entry which is preliminary data.</text>
</comment>
<evidence type="ECO:0000313" key="2">
    <source>
        <dbReference type="Proteomes" id="UP001430584"/>
    </source>
</evidence>
<reference evidence="1 2" key="1">
    <citation type="submission" date="2024-02" db="EMBL/GenBank/DDBJ databases">
        <title>De novo assembly and annotation of 12 fungi associated with fruit tree decline syndrome in Ontario, Canada.</title>
        <authorList>
            <person name="Sulman M."/>
            <person name="Ellouze W."/>
            <person name="Ilyukhin E."/>
        </authorList>
    </citation>
    <scope>NUCLEOTIDE SEQUENCE [LARGE SCALE GENOMIC DNA]</scope>
    <source>
        <strain evidence="1 2">FDS-637</strain>
    </source>
</reference>
<name>A0ABR3CSH9_9PEZI</name>
<gene>
    <name evidence="1" type="ORF">SLS55_002542</name>
</gene>
<keyword evidence="2" id="KW-1185">Reference proteome</keyword>
<protein>
    <submittedName>
        <fullName evidence="1">Uncharacterized protein</fullName>
    </submittedName>
</protein>
<dbReference type="RefSeq" id="XP_066636590.1">
    <property type="nucleotide sequence ID" value="XM_066774023.1"/>
</dbReference>
<accession>A0ABR3CSH9</accession>
<dbReference type="EMBL" id="JAJVCZ030000002">
    <property type="protein sequence ID" value="KAL0263561.1"/>
    <property type="molecule type" value="Genomic_DNA"/>
</dbReference>
<dbReference type="Proteomes" id="UP001430584">
    <property type="component" value="Unassembled WGS sequence"/>
</dbReference>
<dbReference type="GeneID" id="92006627"/>
<sequence length="73" mass="8483">MVSLKFQLVKLDNFDSADKANAYMGSDAFRANAIDAEFDLEELVRRLKAGKDEREIKKRVEVRPRRMEAIRPL</sequence>
<evidence type="ECO:0000313" key="1">
    <source>
        <dbReference type="EMBL" id="KAL0263561.1"/>
    </source>
</evidence>